<dbReference type="Proteomes" id="UP000178230">
    <property type="component" value="Unassembled WGS sequence"/>
</dbReference>
<protein>
    <submittedName>
        <fullName evidence="1">Uncharacterized protein</fullName>
    </submittedName>
</protein>
<name>A0A1F5YGX9_9BACT</name>
<dbReference type="EMBL" id="MFIY01000052">
    <property type="protein sequence ID" value="OGF99437.1"/>
    <property type="molecule type" value="Genomic_DNA"/>
</dbReference>
<gene>
    <name evidence="1" type="ORF">A2Y99_00135</name>
</gene>
<comment type="caution">
    <text evidence="1">The sequence shown here is derived from an EMBL/GenBank/DDBJ whole genome shotgun (WGS) entry which is preliminary data.</text>
</comment>
<accession>A0A1F5YGX9</accession>
<dbReference type="InterPro" id="IPR043993">
    <property type="entry name" value="T4SS_pilin"/>
</dbReference>
<evidence type="ECO:0000313" key="2">
    <source>
        <dbReference type="Proteomes" id="UP000178230"/>
    </source>
</evidence>
<evidence type="ECO:0000313" key="1">
    <source>
        <dbReference type="EMBL" id="OGF99437.1"/>
    </source>
</evidence>
<proteinExistence type="predicted"/>
<reference evidence="1 2" key="1">
    <citation type="journal article" date="2016" name="Nat. Commun.">
        <title>Thousands of microbial genomes shed light on interconnected biogeochemical processes in an aquifer system.</title>
        <authorList>
            <person name="Anantharaman K."/>
            <person name="Brown C.T."/>
            <person name="Hug L.A."/>
            <person name="Sharon I."/>
            <person name="Castelle C.J."/>
            <person name="Probst A.J."/>
            <person name="Thomas B.C."/>
            <person name="Singh A."/>
            <person name="Wilkins M.J."/>
            <person name="Karaoz U."/>
            <person name="Brodie E.L."/>
            <person name="Williams K.H."/>
            <person name="Hubbard S.S."/>
            <person name="Banfield J.F."/>
        </authorList>
    </citation>
    <scope>NUCLEOTIDE SEQUENCE [LARGE SCALE GENOMIC DNA]</scope>
</reference>
<dbReference type="Pfam" id="PF18895">
    <property type="entry name" value="T4SS_pilin"/>
    <property type="match status" value="1"/>
</dbReference>
<organism evidence="1 2">
    <name type="scientific">Candidatus Gottesmanbacteria bacterium RBG_13_37_7</name>
    <dbReference type="NCBI Taxonomy" id="1798369"/>
    <lineage>
        <taxon>Bacteria</taxon>
        <taxon>Candidatus Gottesmaniibacteriota</taxon>
    </lineage>
</organism>
<sequence>MKKIFAFVIGGSVFLLNTTPILAAGAATTIIISRPPTVQITNLGTLLGSVIAIVLIVAAIAAFFYLIWGGVQWILSGGDKSKVEAAQHRLQAAIIGLMIVFAVWAIFIVIESFLGVSILRGNISIPSAF</sequence>
<dbReference type="AlphaFoldDB" id="A0A1F5YGX9"/>